<evidence type="ECO:0000256" key="9">
    <source>
        <dbReference type="ARBA" id="ARBA00023125"/>
    </source>
</evidence>
<accession>A0A653D722</accession>
<feature type="domain" description="C2H2-type" evidence="13">
    <location>
        <begin position="212"/>
        <end position="239"/>
    </location>
</feature>
<keyword evidence="15" id="KW-1185">Reference proteome</keyword>
<keyword evidence="7" id="KW-0862">Zinc</keyword>
<evidence type="ECO:0000259" key="13">
    <source>
        <dbReference type="PROSITE" id="PS50157"/>
    </source>
</evidence>
<dbReference type="OrthoDB" id="6077919at2759"/>
<evidence type="ECO:0000256" key="1">
    <source>
        <dbReference type="ARBA" id="ARBA00003767"/>
    </source>
</evidence>
<keyword evidence="10" id="KW-0804">Transcription</keyword>
<dbReference type="FunFam" id="3.30.160.60:FF:000446">
    <property type="entry name" value="Zinc finger protein"/>
    <property type="match status" value="1"/>
</dbReference>
<sequence length="340" mass="39461">MSTRYTSQEYAFMKNGCNASVAARLSRKRYPNLERFSDHRVFVNVHRSLTESGHFPNQIRAGGCFPYEEEVLQDVADFARLEAKRNHDKVHDVKPYRCKICGEVLLKLFQYRKHLKIHIVSDNKTKLCAKCGEEFQTEEEYLEHEKMHLEKKDVNQVQCRICSQVFLAKTLQSHMLIHAGKKEHLCHICGRAFLKKAYLELHASIHTGEMKYSCETCGRRFRSLTGFNTHARTHTGERSYPCGLCEKRFRQSSHLRRHEMAVHTRARPYDCRYCGKAFAQKTNMEAHERTHTGEMHHLCPECGKTFADSSGLRKHQKGHQPSKSPKVKVEVIEQLLGDSL</sequence>
<evidence type="ECO:0000256" key="10">
    <source>
        <dbReference type="ARBA" id="ARBA00023163"/>
    </source>
</evidence>
<dbReference type="GO" id="GO:0005634">
    <property type="term" value="C:nucleus"/>
    <property type="evidence" value="ECO:0007669"/>
    <property type="project" value="UniProtKB-SubCell"/>
</dbReference>
<proteinExistence type="inferred from homology"/>
<keyword evidence="6 12" id="KW-0863">Zinc-finger</keyword>
<keyword evidence="4" id="KW-0479">Metal-binding</keyword>
<dbReference type="GO" id="GO:0008270">
    <property type="term" value="F:zinc ion binding"/>
    <property type="evidence" value="ECO:0007669"/>
    <property type="project" value="UniProtKB-KW"/>
</dbReference>
<dbReference type="InterPro" id="IPR036236">
    <property type="entry name" value="Znf_C2H2_sf"/>
</dbReference>
<evidence type="ECO:0000256" key="6">
    <source>
        <dbReference type="ARBA" id="ARBA00022771"/>
    </source>
</evidence>
<dbReference type="FunFam" id="3.30.160.60:FF:000771">
    <property type="entry name" value="zinc finger protein 648"/>
    <property type="match status" value="1"/>
</dbReference>
<name>A0A653D722_CALMS</name>
<keyword evidence="8" id="KW-0805">Transcription regulation</keyword>
<reference evidence="14 15" key="1">
    <citation type="submission" date="2019-01" db="EMBL/GenBank/DDBJ databases">
        <authorList>
            <person name="Sayadi A."/>
        </authorList>
    </citation>
    <scope>NUCLEOTIDE SEQUENCE [LARGE SCALE GENOMIC DNA]</scope>
</reference>
<comment type="function">
    <text evidence="1">May be involved in transcriptional regulation.</text>
</comment>
<evidence type="ECO:0000256" key="7">
    <source>
        <dbReference type="ARBA" id="ARBA00022833"/>
    </source>
</evidence>
<feature type="domain" description="C2H2-type" evidence="13">
    <location>
        <begin position="126"/>
        <end position="153"/>
    </location>
</feature>
<dbReference type="GO" id="GO:0000981">
    <property type="term" value="F:DNA-binding transcription factor activity, RNA polymerase II-specific"/>
    <property type="evidence" value="ECO:0007669"/>
    <property type="project" value="TreeGrafter"/>
</dbReference>
<dbReference type="Proteomes" id="UP000410492">
    <property type="component" value="Unassembled WGS sequence"/>
</dbReference>
<dbReference type="PROSITE" id="PS50157">
    <property type="entry name" value="ZINC_FINGER_C2H2_2"/>
    <property type="match status" value="7"/>
</dbReference>
<dbReference type="PANTHER" id="PTHR24394:SF29">
    <property type="entry name" value="MYONEURIN"/>
    <property type="match status" value="1"/>
</dbReference>
<evidence type="ECO:0000256" key="11">
    <source>
        <dbReference type="ARBA" id="ARBA00023242"/>
    </source>
</evidence>
<dbReference type="PANTHER" id="PTHR24394">
    <property type="entry name" value="ZINC FINGER PROTEIN"/>
    <property type="match status" value="1"/>
</dbReference>
<keyword evidence="11" id="KW-0539">Nucleus</keyword>
<keyword evidence="9" id="KW-0238">DNA-binding</keyword>
<organism evidence="14 15">
    <name type="scientific">Callosobruchus maculatus</name>
    <name type="common">Southern cowpea weevil</name>
    <name type="synonym">Pulse bruchid</name>
    <dbReference type="NCBI Taxonomy" id="64391"/>
    <lineage>
        <taxon>Eukaryota</taxon>
        <taxon>Metazoa</taxon>
        <taxon>Ecdysozoa</taxon>
        <taxon>Arthropoda</taxon>
        <taxon>Hexapoda</taxon>
        <taxon>Insecta</taxon>
        <taxon>Pterygota</taxon>
        <taxon>Neoptera</taxon>
        <taxon>Endopterygota</taxon>
        <taxon>Coleoptera</taxon>
        <taxon>Polyphaga</taxon>
        <taxon>Cucujiformia</taxon>
        <taxon>Chrysomeloidea</taxon>
        <taxon>Chrysomelidae</taxon>
        <taxon>Bruchinae</taxon>
        <taxon>Bruchini</taxon>
        <taxon>Callosobruchus</taxon>
    </lineage>
</organism>
<dbReference type="GO" id="GO:0003677">
    <property type="term" value="F:DNA binding"/>
    <property type="evidence" value="ECO:0007669"/>
    <property type="project" value="UniProtKB-KW"/>
</dbReference>
<evidence type="ECO:0000256" key="5">
    <source>
        <dbReference type="ARBA" id="ARBA00022737"/>
    </source>
</evidence>
<dbReference type="Pfam" id="PF13913">
    <property type="entry name" value="zf-C2HC_2"/>
    <property type="match status" value="1"/>
</dbReference>
<feature type="domain" description="C2H2-type" evidence="13">
    <location>
        <begin position="184"/>
        <end position="211"/>
    </location>
</feature>
<evidence type="ECO:0000256" key="3">
    <source>
        <dbReference type="ARBA" id="ARBA00006991"/>
    </source>
</evidence>
<dbReference type="EMBL" id="CAACVG010010513">
    <property type="protein sequence ID" value="VEN55989.1"/>
    <property type="molecule type" value="Genomic_DNA"/>
</dbReference>
<evidence type="ECO:0000313" key="15">
    <source>
        <dbReference type="Proteomes" id="UP000410492"/>
    </source>
</evidence>
<evidence type="ECO:0000256" key="4">
    <source>
        <dbReference type="ARBA" id="ARBA00022723"/>
    </source>
</evidence>
<feature type="domain" description="C2H2-type" evidence="13">
    <location>
        <begin position="269"/>
        <end position="296"/>
    </location>
</feature>
<dbReference type="Pfam" id="PF00096">
    <property type="entry name" value="zf-C2H2"/>
    <property type="match status" value="4"/>
</dbReference>
<dbReference type="PROSITE" id="PS00028">
    <property type="entry name" value="ZINC_FINGER_C2H2_1"/>
    <property type="match status" value="7"/>
</dbReference>
<keyword evidence="5" id="KW-0677">Repeat</keyword>
<dbReference type="SUPFAM" id="SSF57667">
    <property type="entry name" value="beta-beta-alpha zinc fingers"/>
    <property type="match status" value="4"/>
</dbReference>
<dbReference type="AlphaFoldDB" id="A0A653D722"/>
<gene>
    <name evidence="14" type="ORF">CALMAC_LOCUS15008</name>
</gene>
<dbReference type="FunFam" id="3.30.160.60:FF:002343">
    <property type="entry name" value="Zinc finger protein 33A"/>
    <property type="match status" value="1"/>
</dbReference>
<dbReference type="FunFam" id="3.30.160.60:FF:002336">
    <property type="entry name" value="Regular, isoform C"/>
    <property type="match status" value="1"/>
</dbReference>
<evidence type="ECO:0000313" key="14">
    <source>
        <dbReference type="EMBL" id="VEN55989.1"/>
    </source>
</evidence>
<evidence type="ECO:0000256" key="8">
    <source>
        <dbReference type="ARBA" id="ARBA00023015"/>
    </source>
</evidence>
<comment type="similarity">
    <text evidence="3">Belongs to the krueppel C2H2-type zinc-finger protein family.</text>
</comment>
<protein>
    <recommendedName>
        <fullName evidence="13">C2H2-type domain-containing protein</fullName>
    </recommendedName>
</protein>
<dbReference type="Gene3D" id="3.30.160.60">
    <property type="entry name" value="Classic Zinc Finger"/>
    <property type="match status" value="6"/>
</dbReference>
<evidence type="ECO:0000256" key="2">
    <source>
        <dbReference type="ARBA" id="ARBA00004123"/>
    </source>
</evidence>
<dbReference type="InterPro" id="IPR013087">
    <property type="entry name" value="Znf_C2H2_type"/>
</dbReference>
<feature type="domain" description="C2H2-type" evidence="13">
    <location>
        <begin position="96"/>
        <end position="118"/>
    </location>
</feature>
<feature type="domain" description="C2H2-type" evidence="13">
    <location>
        <begin position="297"/>
        <end position="324"/>
    </location>
</feature>
<evidence type="ECO:0000256" key="12">
    <source>
        <dbReference type="PROSITE-ProRule" id="PRU00042"/>
    </source>
</evidence>
<feature type="domain" description="C2H2-type" evidence="13">
    <location>
        <begin position="240"/>
        <end position="268"/>
    </location>
</feature>
<dbReference type="SMART" id="SM00355">
    <property type="entry name" value="ZnF_C2H2"/>
    <property type="match status" value="8"/>
</dbReference>
<comment type="subcellular location">
    <subcellularLocation>
        <location evidence="2">Nucleus</location>
    </subcellularLocation>
</comment>